<feature type="non-terminal residue" evidence="2">
    <location>
        <position position="1"/>
    </location>
</feature>
<name>A0A5M8FDI3_9GAMM</name>
<evidence type="ECO:0000313" key="2">
    <source>
        <dbReference type="EMBL" id="KAA6181766.1"/>
    </source>
</evidence>
<dbReference type="PANTHER" id="PTHR35586">
    <property type="entry name" value="SLL1691 PROTEIN"/>
    <property type="match status" value="1"/>
</dbReference>
<dbReference type="Proteomes" id="UP000322981">
    <property type="component" value="Unassembled WGS sequence"/>
</dbReference>
<dbReference type="Pfam" id="PF14261">
    <property type="entry name" value="DUF4351"/>
    <property type="match status" value="1"/>
</dbReference>
<evidence type="ECO:0000313" key="3">
    <source>
        <dbReference type="Proteomes" id="UP000322981"/>
    </source>
</evidence>
<evidence type="ECO:0000259" key="1">
    <source>
        <dbReference type="Pfam" id="PF14261"/>
    </source>
</evidence>
<dbReference type="AlphaFoldDB" id="A0A5M8FDI3"/>
<proteinExistence type="predicted"/>
<reference evidence="2 3" key="1">
    <citation type="submission" date="2019-09" db="EMBL/GenBank/DDBJ databases">
        <title>Whole-genome sequence of the purple sulfur bacterium Thiohalocapsa marina DSM 19078.</title>
        <authorList>
            <person name="Kyndt J.A."/>
            <person name="Meyer T.E."/>
        </authorList>
    </citation>
    <scope>NUCLEOTIDE SEQUENCE [LARGE SCALE GENOMIC DNA]</scope>
    <source>
        <strain evidence="2 3">DSM 19078</strain>
    </source>
</reference>
<gene>
    <name evidence="2" type="ORF">F2Q65_18845</name>
</gene>
<dbReference type="EMBL" id="VWXX01000062">
    <property type="protein sequence ID" value="KAA6181766.1"/>
    <property type="molecule type" value="Genomic_DNA"/>
</dbReference>
<accession>A0A5M8FDI3</accession>
<dbReference type="OrthoDB" id="5562276at2"/>
<dbReference type="PANTHER" id="PTHR35586:SF1">
    <property type="entry name" value="SLL1691 PROTEIN"/>
    <property type="match status" value="1"/>
</dbReference>
<sequence length="78" mass="8809">GLSDRLEEWATEYKAEGRQEGRQEGERLALQRLLTKRFGAIPAAYTDRISTASEAEVEVWLERVLDAPSLEAVFEPMA</sequence>
<protein>
    <submittedName>
        <fullName evidence="2">DUF4351 domain-containing protein</fullName>
    </submittedName>
</protein>
<feature type="domain" description="DUF4351" evidence="1">
    <location>
        <begin position="19"/>
        <end position="70"/>
    </location>
</feature>
<comment type="caution">
    <text evidence="2">The sequence shown here is derived from an EMBL/GenBank/DDBJ whole genome shotgun (WGS) entry which is preliminary data.</text>
</comment>
<dbReference type="InterPro" id="IPR025587">
    <property type="entry name" value="DUF4351"/>
</dbReference>
<dbReference type="RefSeq" id="WP_150094942.1">
    <property type="nucleotide sequence ID" value="NZ_VWXX01000062.1"/>
</dbReference>
<organism evidence="2 3">
    <name type="scientific">Thiohalocapsa marina</name>
    <dbReference type="NCBI Taxonomy" id="424902"/>
    <lineage>
        <taxon>Bacteria</taxon>
        <taxon>Pseudomonadati</taxon>
        <taxon>Pseudomonadota</taxon>
        <taxon>Gammaproteobacteria</taxon>
        <taxon>Chromatiales</taxon>
        <taxon>Chromatiaceae</taxon>
        <taxon>Thiohalocapsa</taxon>
    </lineage>
</organism>
<keyword evidence="3" id="KW-1185">Reference proteome</keyword>